<evidence type="ECO:0000256" key="3">
    <source>
        <dbReference type="ARBA" id="ARBA00022692"/>
    </source>
</evidence>
<feature type="transmembrane region" description="Helical" evidence="6">
    <location>
        <begin position="183"/>
        <end position="203"/>
    </location>
</feature>
<dbReference type="Proteomes" id="UP000275356">
    <property type="component" value="Unassembled WGS sequence"/>
</dbReference>
<comment type="subcellular location">
    <subcellularLocation>
        <location evidence="1">Cell membrane</location>
        <topology evidence="1">Multi-pass membrane protein</topology>
    </subcellularLocation>
</comment>
<keyword evidence="3 6" id="KW-0812">Transmembrane</keyword>
<keyword evidence="2" id="KW-1003">Cell membrane</keyword>
<dbReference type="PANTHER" id="PTHR43124">
    <property type="entry name" value="PURINE EFFLUX PUMP PBUE"/>
    <property type="match status" value="1"/>
</dbReference>
<keyword evidence="4 6" id="KW-1133">Transmembrane helix</keyword>
<name>A0A3N2D9C8_9MICO</name>
<feature type="domain" description="Major facilitator superfamily (MFS) profile" evidence="7">
    <location>
        <begin position="24"/>
        <end position="450"/>
    </location>
</feature>
<feature type="transmembrane region" description="Helical" evidence="6">
    <location>
        <begin position="123"/>
        <end position="141"/>
    </location>
</feature>
<dbReference type="CDD" id="cd06174">
    <property type="entry name" value="MFS"/>
    <property type="match status" value="1"/>
</dbReference>
<dbReference type="InterPro" id="IPR036259">
    <property type="entry name" value="MFS_trans_sf"/>
</dbReference>
<feature type="transmembrane region" description="Helical" evidence="6">
    <location>
        <begin position="30"/>
        <end position="48"/>
    </location>
</feature>
<dbReference type="InterPro" id="IPR011701">
    <property type="entry name" value="MFS"/>
</dbReference>
<feature type="transmembrane region" description="Helical" evidence="6">
    <location>
        <begin position="262"/>
        <end position="283"/>
    </location>
</feature>
<feature type="transmembrane region" description="Helical" evidence="6">
    <location>
        <begin position="153"/>
        <end position="177"/>
    </location>
</feature>
<keyword evidence="9" id="KW-1185">Reference proteome</keyword>
<dbReference type="PANTHER" id="PTHR43124:SF3">
    <property type="entry name" value="CHLORAMPHENICOL EFFLUX PUMP RV0191"/>
    <property type="match status" value="1"/>
</dbReference>
<dbReference type="PROSITE" id="PS50850">
    <property type="entry name" value="MFS"/>
    <property type="match status" value="1"/>
</dbReference>
<evidence type="ECO:0000256" key="6">
    <source>
        <dbReference type="SAM" id="Phobius"/>
    </source>
</evidence>
<evidence type="ECO:0000259" key="7">
    <source>
        <dbReference type="PROSITE" id="PS50850"/>
    </source>
</evidence>
<dbReference type="InterPro" id="IPR050189">
    <property type="entry name" value="MFS_Efflux_Transporters"/>
</dbReference>
<evidence type="ECO:0000313" key="8">
    <source>
        <dbReference type="EMBL" id="ROR96389.1"/>
    </source>
</evidence>
<dbReference type="GO" id="GO:0005886">
    <property type="term" value="C:plasma membrane"/>
    <property type="evidence" value="ECO:0007669"/>
    <property type="project" value="UniProtKB-SubCell"/>
</dbReference>
<evidence type="ECO:0000256" key="2">
    <source>
        <dbReference type="ARBA" id="ARBA00022475"/>
    </source>
</evidence>
<feature type="transmembrane region" description="Helical" evidence="6">
    <location>
        <begin position="295"/>
        <end position="315"/>
    </location>
</feature>
<sequence>MSTTGADDALPTRRPGVARGVMRFAVRNPYVVWLTGCGVYVLAVVHRASLGVAGPEAVERLQISSAQLGAFVMLQLGVYAAMQIPAGLAIDRWGARRVLLLATLILGTAQVTFALATTYPVALLARTVLGVGDALVFISVMRLAATWFPRSRYAVMAMWTGLLGMLGNLAATVPLTLALDEFGWTRTFAVTGATSLVYALLLLRPAVAAPFREVAAAPGGATPGGAGAEPDGAGGQRSATRELAHTIAETWRGHEHGRGTQVGFWVHQATMASGMVLGMVWGFPYLTEGLGYPGSQAAAMVSVLVLGNVGFSFLIGPFAGRRPGSRVPLAIGIGLAIVAAWAVLLAWPGGRPPVGVVVVAFVVMAAGGPGSQIGFHLARDYNPAHRISTATGLVNAGGFSGTMLGAISIGVILDQLSGTAQPSLTDYRIALSSMAVLTLVSTALVVVSTLGLRRSVLERLADGLEVRVPVVAHWWDRAVDAVETIEALDEAATDPVERERPR</sequence>
<gene>
    <name evidence="8" type="ORF">EDD28_0972</name>
</gene>
<evidence type="ECO:0000313" key="9">
    <source>
        <dbReference type="Proteomes" id="UP000275356"/>
    </source>
</evidence>
<keyword evidence="5 6" id="KW-0472">Membrane</keyword>
<dbReference type="SUPFAM" id="SSF103473">
    <property type="entry name" value="MFS general substrate transporter"/>
    <property type="match status" value="1"/>
</dbReference>
<dbReference type="GO" id="GO:0022857">
    <property type="term" value="F:transmembrane transporter activity"/>
    <property type="evidence" value="ECO:0007669"/>
    <property type="project" value="InterPro"/>
</dbReference>
<organism evidence="8 9">
    <name type="scientific">Salana multivorans</name>
    <dbReference type="NCBI Taxonomy" id="120377"/>
    <lineage>
        <taxon>Bacteria</taxon>
        <taxon>Bacillati</taxon>
        <taxon>Actinomycetota</taxon>
        <taxon>Actinomycetes</taxon>
        <taxon>Micrococcales</taxon>
        <taxon>Beutenbergiaceae</taxon>
        <taxon>Salana</taxon>
    </lineage>
</organism>
<feature type="transmembrane region" description="Helical" evidence="6">
    <location>
        <begin position="327"/>
        <end position="348"/>
    </location>
</feature>
<accession>A0A3N2D9C8</accession>
<feature type="transmembrane region" description="Helical" evidence="6">
    <location>
        <begin position="354"/>
        <end position="378"/>
    </location>
</feature>
<dbReference type="OrthoDB" id="4332123at2"/>
<evidence type="ECO:0000256" key="4">
    <source>
        <dbReference type="ARBA" id="ARBA00022989"/>
    </source>
</evidence>
<feature type="transmembrane region" description="Helical" evidence="6">
    <location>
        <begin position="98"/>
        <end position="117"/>
    </location>
</feature>
<comment type="caution">
    <text evidence="8">The sequence shown here is derived from an EMBL/GenBank/DDBJ whole genome shotgun (WGS) entry which is preliminary data.</text>
</comment>
<feature type="transmembrane region" description="Helical" evidence="6">
    <location>
        <begin position="433"/>
        <end position="452"/>
    </location>
</feature>
<dbReference type="Pfam" id="PF07690">
    <property type="entry name" value="MFS_1"/>
    <property type="match status" value="1"/>
</dbReference>
<dbReference type="AlphaFoldDB" id="A0A3N2D9C8"/>
<evidence type="ECO:0000256" key="5">
    <source>
        <dbReference type="ARBA" id="ARBA00023136"/>
    </source>
</evidence>
<dbReference type="RefSeq" id="WP_123738574.1">
    <property type="nucleotide sequence ID" value="NZ_RKHQ01000001.1"/>
</dbReference>
<proteinExistence type="predicted"/>
<reference evidence="8 9" key="1">
    <citation type="submission" date="2018-11" db="EMBL/GenBank/DDBJ databases">
        <title>Sequencing the genomes of 1000 actinobacteria strains.</title>
        <authorList>
            <person name="Klenk H.-P."/>
        </authorList>
    </citation>
    <scope>NUCLEOTIDE SEQUENCE [LARGE SCALE GENOMIC DNA]</scope>
    <source>
        <strain evidence="8 9">DSM 13521</strain>
    </source>
</reference>
<evidence type="ECO:0000256" key="1">
    <source>
        <dbReference type="ARBA" id="ARBA00004651"/>
    </source>
</evidence>
<dbReference type="InterPro" id="IPR020846">
    <property type="entry name" value="MFS_dom"/>
</dbReference>
<feature type="transmembrane region" description="Helical" evidence="6">
    <location>
        <begin position="390"/>
        <end position="413"/>
    </location>
</feature>
<feature type="transmembrane region" description="Helical" evidence="6">
    <location>
        <begin position="68"/>
        <end position="86"/>
    </location>
</feature>
<dbReference type="Gene3D" id="1.20.1250.20">
    <property type="entry name" value="MFS general substrate transporter like domains"/>
    <property type="match status" value="2"/>
</dbReference>
<protein>
    <submittedName>
        <fullName evidence="8">Sugar phosphate permease</fullName>
    </submittedName>
</protein>
<dbReference type="EMBL" id="RKHQ01000001">
    <property type="protein sequence ID" value="ROR96389.1"/>
    <property type="molecule type" value="Genomic_DNA"/>
</dbReference>